<evidence type="ECO:0000313" key="5">
    <source>
        <dbReference type="Ensembl" id="ENSACAP00000035340.1"/>
    </source>
</evidence>
<name>A0A803TJF0_ANOCA</name>
<protein>
    <submittedName>
        <fullName evidence="5">Collagen like tail subunit of asymmetric acetylcholinesterase</fullName>
    </submittedName>
</protein>
<gene>
    <name evidence="5" type="primary">COLQ</name>
</gene>
<dbReference type="GO" id="GO:0090150">
    <property type="term" value="P:establishment of protein localization to membrane"/>
    <property type="evidence" value="ECO:0007669"/>
    <property type="project" value="Ensembl"/>
</dbReference>
<dbReference type="AlphaFoldDB" id="A0A803TJF0"/>
<dbReference type="GO" id="GO:0071340">
    <property type="term" value="P:skeletal muscle acetylcholine-gated channel clustering"/>
    <property type="evidence" value="ECO:0007669"/>
    <property type="project" value="Ensembl"/>
</dbReference>
<dbReference type="Proteomes" id="UP000001646">
    <property type="component" value="Chromosome 6"/>
</dbReference>
<feature type="region of interest" description="Disordered" evidence="4">
    <location>
        <begin position="201"/>
        <end position="393"/>
    </location>
</feature>
<feature type="compositionally biased region" description="Basic and acidic residues" evidence="4">
    <location>
        <begin position="57"/>
        <end position="75"/>
    </location>
</feature>
<keyword evidence="2" id="KW-0677">Repeat</keyword>
<accession>A0A803TJF0</accession>
<evidence type="ECO:0000256" key="3">
    <source>
        <dbReference type="ARBA" id="ARBA00023157"/>
    </source>
</evidence>
<evidence type="ECO:0000256" key="4">
    <source>
        <dbReference type="SAM" id="MobiDB-lite"/>
    </source>
</evidence>
<dbReference type="Ensembl" id="ENSACAT00000052255.1">
    <property type="protein sequence ID" value="ENSACAP00000035340.1"/>
    <property type="gene ID" value="ENSACAG00000002275.4"/>
</dbReference>
<reference evidence="5" key="2">
    <citation type="submission" date="2025-08" db="UniProtKB">
        <authorList>
            <consortium name="Ensembl"/>
        </authorList>
    </citation>
    <scope>IDENTIFICATION</scope>
</reference>
<dbReference type="GO" id="GO:0008582">
    <property type="term" value="P:regulation of synaptic assembly at neuromuscular junction"/>
    <property type="evidence" value="ECO:0007669"/>
    <property type="project" value="Ensembl"/>
</dbReference>
<evidence type="ECO:0000313" key="6">
    <source>
        <dbReference type="Proteomes" id="UP000001646"/>
    </source>
</evidence>
<dbReference type="NCBIfam" id="TIGR02232">
    <property type="entry name" value="myxo_disulf_rpt"/>
    <property type="match status" value="1"/>
</dbReference>
<dbReference type="GO" id="GO:0008201">
    <property type="term" value="F:heparin binding"/>
    <property type="evidence" value="ECO:0000318"/>
    <property type="project" value="GO_Central"/>
</dbReference>
<sequence>MAFVVGASDPGLGLNIAQSSVRRTFNGKWLAFFLSKAQSARDRGARHAHINIPNQGESERELASKQSTRAEKTVDKGSAPYTTVDLDSFAASMVMLSSVALGFYLQLLFCFALSQNSFVDSVFSIPAALPCLDQKKRINNHRACSLLALPPPPPPPPPPPLFPPPNFKQGWNSMFLSLDMKHLCQELQIIQSPCIESICPPGPPGPQGPQGIPGMRGPKGAKGEIGRPGRKGSPGPPGVPGMPGPIGWPGPVGPRGEKGDLGLMGLPGTRGPTGSKGYPGSRGEKGAQGEKGFKGSKGDKGYIGFPGMLGQKGEMGPKGESGAPGHRGPTGRPGKRGKQGQKGDIGPPGIAGPPGRPGPPGQPGPPGTSVSGQLTMGPKGERGLPGSPGKCLCNSQPNVNNPHYEEPLFGQAFSKVPAIFVVNNQEELDRLNTENALAFRRDQRSLYFKDTFGWLPIQLTRLYSIDYPVDDSSSICGDGIIQDGEECDDGNTVVTDNCIRCRRAYCGDGYRREGIEDCDGQDFGYLTCKTYLPGYDKSLSLFLLNQTNVIWSKWRRNCTRDEDWVLFNYFCSLRPEPIIVK</sequence>
<dbReference type="GO" id="GO:0031594">
    <property type="term" value="C:neuromuscular junction"/>
    <property type="evidence" value="ECO:0007669"/>
    <property type="project" value="Ensembl"/>
</dbReference>
<feature type="compositionally biased region" description="Pro residues" evidence="4">
    <location>
        <begin position="234"/>
        <end position="252"/>
    </location>
</feature>
<feature type="compositionally biased region" description="Basic and acidic residues" evidence="4">
    <location>
        <begin position="282"/>
        <end position="300"/>
    </location>
</feature>
<dbReference type="InterPro" id="IPR011936">
    <property type="entry name" value="Myxo_disulph_rpt"/>
</dbReference>
<feature type="compositionally biased region" description="Low complexity" evidence="4">
    <location>
        <begin position="323"/>
        <end position="332"/>
    </location>
</feature>
<dbReference type="Pfam" id="PF13948">
    <property type="entry name" value="DUF4215"/>
    <property type="match status" value="1"/>
</dbReference>
<dbReference type="PANTHER" id="PTHR24023">
    <property type="entry name" value="COLLAGEN ALPHA"/>
    <property type="match status" value="1"/>
</dbReference>
<dbReference type="GO" id="GO:0005886">
    <property type="term" value="C:plasma membrane"/>
    <property type="evidence" value="ECO:0007669"/>
    <property type="project" value="Ensembl"/>
</dbReference>
<feature type="region of interest" description="Disordered" evidence="4">
    <location>
        <begin position="54"/>
        <end position="76"/>
    </location>
</feature>
<keyword evidence="6" id="KW-1185">Reference proteome</keyword>
<dbReference type="Bgee" id="ENSACAG00000002275">
    <property type="expression patterns" value="Expressed in skeletal muscle tissue and 2 other cell types or tissues"/>
</dbReference>
<dbReference type="InParanoid" id="A0A803TJF0"/>
<dbReference type="InterPro" id="IPR050149">
    <property type="entry name" value="Collagen_superfamily"/>
</dbReference>
<dbReference type="Pfam" id="PF01391">
    <property type="entry name" value="Collagen"/>
    <property type="match status" value="2"/>
</dbReference>
<feature type="compositionally biased region" description="Pro residues" evidence="4">
    <location>
        <begin position="350"/>
        <end position="366"/>
    </location>
</feature>
<dbReference type="PANTHER" id="PTHR24023:SF861">
    <property type="entry name" value="ACETYLCHOLINESTERASE COLLAGENIC TAIL PEPTIDE"/>
    <property type="match status" value="1"/>
</dbReference>
<organism evidence="5 6">
    <name type="scientific">Anolis carolinensis</name>
    <name type="common">Green anole</name>
    <name type="synonym">American chameleon</name>
    <dbReference type="NCBI Taxonomy" id="28377"/>
    <lineage>
        <taxon>Eukaryota</taxon>
        <taxon>Metazoa</taxon>
        <taxon>Chordata</taxon>
        <taxon>Craniata</taxon>
        <taxon>Vertebrata</taxon>
        <taxon>Euteleostomi</taxon>
        <taxon>Lepidosauria</taxon>
        <taxon>Squamata</taxon>
        <taxon>Bifurcata</taxon>
        <taxon>Unidentata</taxon>
        <taxon>Episquamata</taxon>
        <taxon>Toxicofera</taxon>
        <taxon>Iguania</taxon>
        <taxon>Dactyloidae</taxon>
        <taxon>Anolis</taxon>
    </lineage>
</organism>
<evidence type="ECO:0000256" key="2">
    <source>
        <dbReference type="ARBA" id="ARBA00022737"/>
    </source>
</evidence>
<dbReference type="GeneTree" id="ENSGT00940000157248"/>
<feature type="compositionally biased region" description="Low complexity" evidence="4">
    <location>
        <begin position="209"/>
        <end position="218"/>
    </location>
</feature>
<reference evidence="5 6" key="1">
    <citation type="submission" date="2009-12" db="EMBL/GenBank/DDBJ databases">
        <title>The Genome Sequence of Anolis carolinensis (Green Anole Lizard).</title>
        <authorList>
            <consortium name="The Genome Sequencing Platform"/>
            <person name="Di Palma F."/>
            <person name="Alfoldi J."/>
            <person name="Heiman D."/>
            <person name="Young S."/>
            <person name="Grabherr M."/>
            <person name="Johnson J."/>
            <person name="Lander E.S."/>
            <person name="Lindblad-Toh K."/>
        </authorList>
    </citation>
    <scope>NUCLEOTIDE SEQUENCE [LARGE SCALE GENOMIC DNA]</scope>
    <source>
        <strain evidence="5 6">JBL SC #1</strain>
    </source>
</reference>
<keyword evidence="3" id="KW-1015">Disulfide bond</keyword>
<dbReference type="InterPro" id="IPR008160">
    <property type="entry name" value="Collagen"/>
</dbReference>
<proteinExistence type="predicted"/>
<keyword evidence="1" id="KW-0732">Signal</keyword>
<reference evidence="5" key="3">
    <citation type="submission" date="2025-09" db="UniProtKB">
        <authorList>
            <consortium name="Ensembl"/>
        </authorList>
    </citation>
    <scope>IDENTIFICATION</scope>
</reference>
<evidence type="ECO:0000256" key="1">
    <source>
        <dbReference type="ARBA" id="ARBA00022729"/>
    </source>
</evidence>